<protein>
    <submittedName>
        <fullName evidence="1">Uncharacterized protein</fullName>
    </submittedName>
</protein>
<name>A0A951U8G2_9CYAN</name>
<accession>A0A951U8G2</accession>
<dbReference type="Proteomes" id="UP000753908">
    <property type="component" value="Unassembled WGS sequence"/>
</dbReference>
<evidence type="ECO:0000313" key="2">
    <source>
        <dbReference type="Proteomes" id="UP000753908"/>
    </source>
</evidence>
<dbReference type="EMBL" id="JAHHIF010000005">
    <property type="protein sequence ID" value="MBW4543762.1"/>
    <property type="molecule type" value="Genomic_DNA"/>
</dbReference>
<reference evidence="1" key="1">
    <citation type="submission" date="2021-05" db="EMBL/GenBank/DDBJ databases">
        <authorList>
            <person name="Pietrasiak N."/>
            <person name="Ward R."/>
            <person name="Stajich J.E."/>
            <person name="Kurbessoian T."/>
        </authorList>
    </citation>
    <scope>NUCLEOTIDE SEQUENCE</scope>
    <source>
        <strain evidence="1">CPER-KK1</strain>
    </source>
</reference>
<gene>
    <name evidence="1" type="ORF">KME25_04835</name>
</gene>
<evidence type="ECO:0000313" key="1">
    <source>
        <dbReference type="EMBL" id="MBW4543762.1"/>
    </source>
</evidence>
<proteinExistence type="predicted"/>
<reference evidence="1" key="2">
    <citation type="journal article" date="2022" name="Microbiol. Resour. Announc.">
        <title>Metagenome Sequencing to Explore Phylogenomics of Terrestrial Cyanobacteria.</title>
        <authorList>
            <person name="Ward R.D."/>
            <person name="Stajich J.E."/>
            <person name="Johansen J.R."/>
            <person name="Huntemann M."/>
            <person name="Clum A."/>
            <person name="Foster B."/>
            <person name="Foster B."/>
            <person name="Roux S."/>
            <person name="Palaniappan K."/>
            <person name="Varghese N."/>
            <person name="Mukherjee S."/>
            <person name="Reddy T.B.K."/>
            <person name="Daum C."/>
            <person name="Copeland A."/>
            <person name="Chen I.A."/>
            <person name="Ivanova N.N."/>
            <person name="Kyrpides N.C."/>
            <person name="Shapiro N."/>
            <person name="Eloe-Fadrosh E.A."/>
            <person name="Pietrasiak N."/>
        </authorList>
    </citation>
    <scope>NUCLEOTIDE SEQUENCE</scope>
    <source>
        <strain evidence="1">CPER-KK1</strain>
    </source>
</reference>
<comment type="caution">
    <text evidence="1">The sequence shown here is derived from an EMBL/GenBank/DDBJ whole genome shotgun (WGS) entry which is preliminary data.</text>
</comment>
<sequence>MILWKSLLLDFTLSDRTPIHIRDRPSTQRIDDRIQQPLCTGFATKTRRQPVEFYVLYLALIKVFNPLGDKPQSGLDF</sequence>
<dbReference type="AlphaFoldDB" id="A0A951U8G2"/>
<organism evidence="1 2">
    <name type="scientific">Symplocastrum torsivum CPER-KK1</name>
    <dbReference type="NCBI Taxonomy" id="450513"/>
    <lineage>
        <taxon>Bacteria</taxon>
        <taxon>Bacillati</taxon>
        <taxon>Cyanobacteriota</taxon>
        <taxon>Cyanophyceae</taxon>
        <taxon>Oscillatoriophycideae</taxon>
        <taxon>Oscillatoriales</taxon>
        <taxon>Microcoleaceae</taxon>
        <taxon>Symplocastrum</taxon>
    </lineage>
</organism>